<gene>
    <name evidence="2" type="ORF">Adt_40162</name>
</gene>
<evidence type="ECO:0000259" key="1">
    <source>
        <dbReference type="Pfam" id="PF13966"/>
    </source>
</evidence>
<name>A0ABD1Q757_9LAMI</name>
<accession>A0ABD1Q757</accession>
<feature type="domain" description="Reverse transcriptase zinc-binding" evidence="1">
    <location>
        <begin position="96"/>
        <end position="174"/>
    </location>
</feature>
<dbReference type="EMBL" id="JBFOLK010000012">
    <property type="protein sequence ID" value="KAL2472026.1"/>
    <property type="molecule type" value="Genomic_DNA"/>
</dbReference>
<dbReference type="PANTHER" id="PTHR33116:SF78">
    <property type="entry name" value="OS12G0587133 PROTEIN"/>
    <property type="match status" value="1"/>
</dbReference>
<proteinExistence type="predicted"/>
<evidence type="ECO:0000313" key="2">
    <source>
        <dbReference type="EMBL" id="KAL2472026.1"/>
    </source>
</evidence>
<evidence type="ECO:0000313" key="3">
    <source>
        <dbReference type="Proteomes" id="UP001604336"/>
    </source>
</evidence>
<protein>
    <recommendedName>
        <fullName evidence="1">Reverse transcriptase zinc-binding domain-containing protein</fullName>
    </recommendedName>
</protein>
<keyword evidence="3" id="KW-1185">Reference proteome</keyword>
<dbReference type="AlphaFoldDB" id="A0ABD1Q757"/>
<reference evidence="3" key="1">
    <citation type="submission" date="2024-07" db="EMBL/GenBank/DDBJ databases">
        <title>Two chromosome-level genome assemblies of Korean endemic species Abeliophyllum distichum and Forsythia ovata (Oleaceae).</title>
        <authorList>
            <person name="Jang H."/>
        </authorList>
    </citation>
    <scope>NUCLEOTIDE SEQUENCE [LARGE SCALE GENOMIC DNA]</scope>
</reference>
<dbReference type="Proteomes" id="UP001604336">
    <property type="component" value="Unassembled WGS sequence"/>
</dbReference>
<dbReference type="InterPro" id="IPR026960">
    <property type="entry name" value="RVT-Znf"/>
</dbReference>
<dbReference type="Pfam" id="PF13966">
    <property type="entry name" value="zf-RVT"/>
    <property type="match status" value="1"/>
</dbReference>
<organism evidence="2 3">
    <name type="scientific">Abeliophyllum distichum</name>
    <dbReference type="NCBI Taxonomy" id="126358"/>
    <lineage>
        <taxon>Eukaryota</taxon>
        <taxon>Viridiplantae</taxon>
        <taxon>Streptophyta</taxon>
        <taxon>Embryophyta</taxon>
        <taxon>Tracheophyta</taxon>
        <taxon>Spermatophyta</taxon>
        <taxon>Magnoliopsida</taxon>
        <taxon>eudicotyledons</taxon>
        <taxon>Gunneridae</taxon>
        <taxon>Pentapetalae</taxon>
        <taxon>asterids</taxon>
        <taxon>lamiids</taxon>
        <taxon>Lamiales</taxon>
        <taxon>Oleaceae</taxon>
        <taxon>Forsythieae</taxon>
        <taxon>Abeliophyllum</taxon>
    </lineage>
</organism>
<sequence length="251" mass="28561">MAFSRQKGYSLGSLGESCVYERGHLFGIGPSIKGDSPLLKRICEIKNQICRMEGSHASAICRLLKWNSGTGNGNSHASAICRLLKWNSGTGNGNSDAYDFFRDKGTKRLWANEVWKSFVSPKHYFILWLTVKDKLLAKDKILFLDINSMCSFCINEDETSSHLFFACSFCKDVWNNIRHWMSIRRAMTTVASALKWLKKEARGTTWQSKGFRDSLSEALLYKLLAGDYRLLKVLDLNRCSIEKLTRLLPPL</sequence>
<dbReference type="PANTHER" id="PTHR33116">
    <property type="entry name" value="REVERSE TRANSCRIPTASE ZINC-BINDING DOMAIN-CONTAINING PROTEIN-RELATED-RELATED"/>
    <property type="match status" value="1"/>
</dbReference>
<comment type="caution">
    <text evidence="2">The sequence shown here is derived from an EMBL/GenBank/DDBJ whole genome shotgun (WGS) entry which is preliminary data.</text>
</comment>